<keyword evidence="2 5" id="KW-0812">Transmembrane</keyword>
<feature type="transmembrane region" description="Helical" evidence="6">
    <location>
        <begin position="36"/>
        <end position="55"/>
    </location>
</feature>
<dbReference type="GO" id="GO:0005783">
    <property type="term" value="C:endoplasmic reticulum"/>
    <property type="evidence" value="ECO:0007669"/>
    <property type="project" value="TreeGrafter"/>
</dbReference>
<dbReference type="InterPro" id="IPR006634">
    <property type="entry name" value="TLC-dom"/>
</dbReference>
<comment type="subcellular location">
    <subcellularLocation>
        <location evidence="1">Membrane</location>
        <topology evidence="1">Multi-pass membrane protein</topology>
    </subcellularLocation>
</comment>
<dbReference type="Pfam" id="PF03798">
    <property type="entry name" value="TRAM_LAG1_CLN8"/>
    <property type="match status" value="1"/>
</dbReference>
<evidence type="ECO:0000256" key="4">
    <source>
        <dbReference type="ARBA" id="ARBA00023136"/>
    </source>
</evidence>
<evidence type="ECO:0000313" key="8">
    <source>
        <dbReference type="EMBL" id="OCK78095.1"/>
    </source>
</evidence>
<keyword evidence="4 5" id="KW-0472">Membrane</keyword>
<dbReference type="GO" id="GO:0016020">
    <property type="term" value="C:membrane"/>
    <property type="evidence" value="ECO:0007669"/>
    <property type="project" value="UniProtKB-SubCell"/>
</dbReference>
<dbReference type="InterPro" id="IPR050846">
    <property type="entry name" value="TLCD"/>
</dbReference>
<dbReference type="PROSITE" id="PS50922">
    <property type="entry name" value="TLC"/>
    <property type="match status" value="1"/>
</dbReference>
<evidence type="ECO:0000256" key="6">
    <source>
        <dbReference type="SAM" id="Phobius"/>
    </source>
</evidence>
<feature type="transmembrane region" description="Helical" evidence="6">
    <location>
        <begin position="142"/>
        <end position="161"/>
    </location>
</feature>
<dbReference type="PANTHER" id="PTHR13439:SF0">
    <property type="entry name" value="TOPOISOMERASE I DAMAGE AFFECTED PROTEIN 4"/>
    <property type="match status" value="1"/>
</dbReference>
<dbReference type="AlphaFoldDB" id="A0A8E2JD09"/>
<dbReference type="GO" id="GO:0055088">
    <property type="term" value="P:lipid homeostasis"/>
    <property type="evidence" value="ECO:0007669"/>
    <property type="project" value="TreeGrafter"/>
</dbReference>
<evidence type="ECO:0000256" key="2">
    <source>
        <dbReference type="ARBA" id="ARBA00022692"/>
    </source>
</evidence>
<keyword evidence="3 6" id="KW-1133">Transmembrane helix</keyword>
<proteinExistence type="predicted"/>
<name>A0A8E2JD09_9PEZI</name>
<evidence type="ECO:0000259" key="7">
    <source>
        <dbReference type="PROSITE" id="PS50922"/>
    </source>
</evidence>
<evidence type="ECO:0000313" key="9">
    <source>
        <dbReference type="Proteomes" id="UP000250266"/>
    </source>
</evidence>
<organism evidence="8 9">
    <name type="scientific">Lepidopterella palustris CBS 459.81</name>
    <dbReference type="NCBI Taxonomy" id="1314670"/>
    <lineage>
        <taxon>Eukaryota</taxon>
        <taxon>Fungi</taxon>
        <taxon>Dikarya</taxon>
        <taxon>Ascomycota</taxon>
        <taxon>Pezizomycotina</taxon>
        <taxon>Dothideomycetes</taxon>
        <taxon>Pleosporomycetidae</taxon>
        <taxon>Mytilinidiales</taxon>
        <taxon>Argynnaceae</taxon>
        <taxon>Lepidopterella</taxon>
    </lineage>
</organism>
<dbReference type="PANTHER" id="PTHR13439">
    <property type="entry name" value="CT120 PROTEIN"/>
    <property type="match status" value="1"/>
</dbReference>
<feature type="transmembrane region" description="Helical" evidence="6">
    <location>
        <begin position="167"/>
        <end position="188"/>
    </location>
</feature>
<feature type="transmembrane region" description="Helical" evidence="6">
    <location>
        <begin position="111"/>
        <end position="130"/>
    </location>
</feature>
<feature type="transmembrane region" description="Helical" evidence="6">
    <location>
        <begin position="271"/>
        <end position="292"/>
    </location>
</feature>
<evidence type="ECO:0000256" key="1">
    <source>
        <dbReference type="ARBA" id="ARBA00004141"/>
    </source>
</evidence>
<evidence type="ECO:0000256" key="5">
    <source>
        <dbReference type="PROSITE-ProRule" id="PRU00205"/>
    </source>
</evidence>
<dbReference type="Proteomes" id="UP000250266">
    <property type="component" value="Unassembled WGS sequence"/>
</dbReference>
<feature type="domain" description="TLC" evidence="7">
    <location>
        <begin position="69"/>
        <end position="304"/>
    </location>
</feature>
<protein>
    <submittedName>
        <fullName evidence="8">DUF887-domain-containing protein</fullName>
    </submittedName>
</protein>
<keyword evidence="9" id="KW-1185">Reference proteome</keyword>
<dbReference type="OrthoDB" id="10266980at2759"/>
<accession>A0A8E2JD09</accession>
<dbReference type="SMART" id="SM00724">
    <property type="entry name" value="TLC"/>
    <property type="match status" value="1"/>
</dbReference>
<feature type="transmembrane region" description="Helical" evidence="6">
    <location>
        <begin position="200"/>
        <end position="220"/>
    </location>
</feature>
<reference evidence="8 9" key="1">
    <citation type="journal article" date="2016" name="Nat. Commun.">
        <title>Ectomycorrhizal ecology is imprinted in the genome of the dominant symbiotic fungus Cenococcum geophilum.</title>
        <authorList>
            <consortium name="DOE Joint Genome Institute"/>
            <person name="Peter M."/>
            <person name="Kohler A."/>
            <person name="Ohm R.A."/>
            <person name="Kuo A."/>
            <person name="Krutzmann J."/>
            <person name="Morin E."/>
            <person name="Arend M."/>
            <person name="Barry K.W."/>
            <person name="Binder M."/>
            <person name="Choi C."/>
            <person name="Clum A."/>
            <person name="Copeland A."/>
            <person name="Grisel N."/>
            <person name="Haridas S."/>
            <person name="Kipfer T."/>
            <person name="LaButti K."/>
            <person name="Lindquist E."/>
            <person name="Lipzen A."/>
            <person name="Maire R."/>
            <person name="Meier B."/>
            <person name="Mihaltcheva S."/>
            <person name="Molinier V."/>
            <person name="Murat C."/>
            <person name="Poggeler S."/>
            <person name="Quandt C.A."/>
            <person name="Sperisen C."/>
            <person name="Tritt A."/>
            <person name="Tisserant E."/>
            <person name="Crous P.W."/>
            <person name="Henrissat B."/>
            <person name="Nehls U."/>
            <person name="Egli S."/>
            <person name="Spatafora J.W."/>
            <person name="Grigoriev I.V."/>
            <person name="Martin F.M."/>
        </authorList>
    </citation>
    <scope>NUCLEOTIDE SEQUENCE [LARGE SCALE GENOMIC DNA]</scope>
    <source>
        <strain evidence="8 9">CBS 459.81</strain>
    </source>
</reference>
<dbReference type="EMBL" id="KV745081">
    <property type="protein sequence ID" value="OCK78095.1"/>
    <property type="molecule type" value="Genomic_DNA"/>
</dbReference>
<gene>
    <name evidence="8" type="ORF">K432DRAFT_436140</name>
</gene>
<sequence length="376" mass="42859">MLDPFPFAAPPILAKLAQPFADYFSLTTLPLHLHEVLFAFTIYSIVNNYIAPAVSTRLFPTIYPHFNSRTKLNWDVHVVSLVQSCLINTMALWVMWYDKERADMNWKEKVWGYTGASGLIQGFATGYFVWDLCITTVNVKIFGLGMLAHAVSALFVFSLGFRPFLNFYGPTFILYELSSPFLNIHWFCDKLNMTGSKIQLYNGMALLFTFFSCRLIWGSYQSFYVFGDVYRAIASGGMFTHDTEAGTTARAPSYDAQSEIMRFAANRRVPVWLAISYLGANITLNSLNWFWFAKMIETVRKRFDPPLGTKRPDKKLEKEHTMVEGVDVETDADVDAEMVPIKVTGMDGVKLSRSIHANGRKIVEVEKKEVRSRRRG</sequence>
<evidence type="ECO:0000256" key="3">
    <source>
        <dbReference type="ARBA" id="ARBA00022989"/>
    </source>
</evidence>
<feature type="transmembrane region" description="Helical" evidence="6">
    <location>
        <begin position="76"/>
        <end position="96"/>
    </location>
</feature>